<evidence type="ECO:0000313" key="3">
    <source>
        <dbReference type="Proteomes" id="UP001215280"/>
    </source>
</evidence>
<organism evidence="2 3">
    <name type="scientific">Mycena maculata</name>
    <dbReference type="NCBI Taxonomy" id="230809"/>
    <lineage>
        <taxon>Eukaryota</taxon>
        <taxon>Fungi</taxon>
        <taxon>Dikarya</taxon>
        <taxon>Basidiomycota</taxon>
        <taxon>Agaricomycotina</taxon>
        <taxon>Agaricomycetes</taxon>
        <taxon>Agaricomycetidae</taxon>
        <taxon>Agaricales</taxon>
        <taxon>Marasmiineae</taxon>
        <taxon>Mycenaceae</taxon>
        <taxon>Mycena</taxon>
    </lineage>
</organism>
<evidence type="ECO:0000313" key="2">
    <source>
        <dbReference type="EMBL" id="KAJ7728287.1"/>
    </source>
</evidence>
<protein>
    <submittedName>
        <fullName evidence="2">Uncharacterized protein</fullName>
    </submittedName>
</protein>
<dbReference type="Proteomes" id="UP001215280">
    <property type="component" value="Unassembled WGS sequence"/>
</dbReference>
<sequence>MYHVGLNTILPCLPDQRNSLRMLRIQRRDLKGPWGGGEGREMRGESNQPFDGIIEARHPFPHQDPEFIPLVRRKKLHAWGKIFLCDSLMGPLHCQQSPTLTIMPSGTGIGVAPSPLPLRDFQKCCPLHADCSYNQITERYSSVFLAVLPALSAYKVDRNDLQVSWMSQIPYERKFDKKRDGPAPAKKKTEGIEGVIFPTYDPHLQSTPSQNQITCVISTWNDVSNKLNKWDKNTVRGPNNIGFMIPLSNSIQKCEGLTHTVDTMVDVGGKIFQEFEHVNYNERTHLSRSQYVLGVEIQHRCMVHMSYGSIGLRCYGPLDGFIGAEHRGKDESRNEREFAREEKYM</sequence>
<accession>A0AAD7HVL6</accession>
<name>A0AAD7HVL6_9AGAR</name>
<proteinExistence type="predicted"/>
<reference evidence="2" key="1">
    <citation type="submission" date="2023-03" db="EMBL/GenBank/DDBJ databases">
        <title>Massive genome expansion in bonnet fungi (Mycena s.s.) driven by repeated elements and novel gene families across ecological guilds.</title>
        <authorList>
            <consortium name="Lawrence Berkeley National Laboratory"/>
            <person name="Harder C.B."/>
            <person name="Miyauchi S."/>
            <person name="Viragh M."/>
            <person name="Kuo A."/>
            <person name="Thoen E."/>
            <person name="Andreopoulos B."/>
            <person name="Lu D."/>
            <person name="Skrede I."/>
            <person name="Drula E."/>
            <person name="Henrissat B."/>
            <person name="Morin E."/>
            <person name="Kohler A."/>
            <person name="Barry K."/>
            <person name="LaButti K."/>
            <person name="Morin E."/>
            <person name="Salamov A."/>
            <person name="Lipzen A."/>
            <person name="Mereny Z."/>
            <person name="Hegedus B."/>
            <person name="Baldrian P."/>
            <person name="Stursova M."/>
            <person name="Weitz H."/>
            <person name="Taylor A."/>
            <person name="Grigoriev I.V."/>
            <person name="Nagy L.G."/>
            <person name="Martin F."/>
            <person name="Kauserud H."/>
        </authorList>
    </citation>
    <scope>NUCLEOTIDE SEQUENCE</scope>
    <source>
        <strain evidence="2">CBHHK188m</strain>
    </source>
</reference>
<evidence type="ECO:0000256" key="1">
    <source>
        <dbReference type="SAM" id="MobiDB-lite"/>
    </source>
</evidence>
<feature type="region of interest" description="Disordered" evidence="1">
    <location>
        <begin position="325"/>
        <end position="345"/>
    </location>
</feature>
<dbReference type="EMBL" id="JARJLG010000206">
    <property type="protein sequence ID" value="KAJ7728287.1"/>
    <property type="molecule type" value="Genomic_DNA"/>
</dbReference>
<comment type="caution">
    <text evidence="2">The sequence shown here is derived from an EMBL/GenBank/DDBJ whole genome shotgun (WGS) entry which is preliminary data.</text>
</comment>
<keyword evidence="3" id="KW-1185">Reference proteome</keyword>
<gene>
    <name evidence="2" type="ORF">DFH07DRAFT_782257</name>
</gene>
<dbReference type="AlphaFoldDB" id="A0AAD7HVL6"/>